<evidence type="ECO:0000313" key="2">
    <source>
        <dbReference type="Proteomes" id="UP000245252"/>
    </source>
</evidence>
<name>A0A2U2DSH0_9HYPH</name>
<sequence length="92" mass="9617">MYLPGSRVQKIDEDLRGSAVATGQPVEERALGREVPALFTAAAVGGTCRAGVSVEVPFNGVRDAERWVCAGQPPFFTEAALHAGLGVLAHGR</sequence>
<protein>
    <submittedName>
        <fullName evidence="1">Uncharacterized protein</fullName>
    </submittedName>
</protein>
<reference evidence="1 2" key="1">
    <citation type="submission" date="2018-05" db="EMBL/GenBank/DDBJ databases">
        <title>The draft genome of strain NS-104.</title>
        <authorList>
            <person name="Hang P."/>
            <person name="Jiang J."/>
        </authorList>
    </citation>
    <scope>NUCLEOTIDE SEQUENCE [LARGE SCALE GENOMIC DNA]</scope>
    <source>
        <strain evidence="1 2">NS-104</strain>
    </source>
</reference>
<gene>
    <name evidence="1" type="ORF">DEM27_12455</name>
</gene>
<organism evidence="1 2">
    <name type="scientific">Metarhizobium album</name>
    <dbReference type="NCBI Taxonomy" id="2182425"/>
    <lineage>
        <taxon>Bacteria</taxon>
        <taxon>Pseudomonadati</taxon>
        <taxon>Pseudomonadota</taxon>
        <taxon>Alphaproteobacteria</taxon>
        <taxon>Hyphomicrobiales</taxon>
        <taxon>Rhizobiaceae</taxon>
        <taxon>Metarhizobium</taxon>
    </lineage>
</organism>
<keyword evidence="2" id="KW-1185">Reference proteome</keyword>
<dbReference type="Proteomes" id="UP000245252">
    <property type="component" value="Unassembled WGS sequence"/>
</dbReference>
<evidence type="ECO:0000313" key="1">
    <source>
        <dbReference type="EMBL" id="PWE56231.1"/>
    </source>
</evidence>
<dbReference type="EMBL" id="QFBC01000004">
    <property type="protein sequence ID" value="PWE56231.1"/>
    <property type="molecule type" value="Genomic_DNA"/>
</dbReference>
<dbReference type="AlphaFoldDB" id="A0A2U2DSH0"/>
<accession>A0A2U2DSH0</accession>
<proteinExistence type="predicted"/>
<comment type="caution">
    <text evidence="1">The sequence shown here is derived from an EMBL/GenBank/DDBJ whole genome shotgun (WGS) entry which is preliminary data.</text>
</comment>